<protein>
    <submittedName>
        <fullName evidence="2">Serine protease</fullName>
    </submittedName>
</protein>
<dbReference type="PANTHER" id="PTHR36234:SF5">
    <property type="entry name" value="LYSYL ENDOPEPTIDASE"/>
    <property type="match status" value="1"/>
</dbReference>
<keyword evidence="2" id="KW-0645">Protease</keyword>
<evidence type="ECO:0000313" key="2">
    <source>
        <dbReference type="EMBL" id="MDP2500538.1"/>
    </source>
</evidence>
<feature type="domain" description="Peptidase C-terminal archaeal/bacterial" evidence="1">
    <location>
        <begin position="419"/>
        <end position="476"/>
    </location>
</feature>
<dbReference type="RefSeq" id="WP_102560143.1">
    <property type="nucleotide sequence ID" value="NZ_CAWNUI010000002.1"/>
</dbReference>
<dbReference type="PANTHER" id="PTHR36234">
    <property type="entry name" value="LYSYL ENDOPEPTIDASE"/>
    <property type="match status" value="1"/>
</dbReference>
<dbReference type="InterPro" id="IPR007280">
    <property type="entry name" value="Peptidase_C_arc/bac"/>
</dbReference>
<gene>
    <name evidence="2" type="ORF">Q8W42_07450</name>
</gene>
<dbReference type="EMBL" id="JAUYVL010000003">
    <property type="protein sequence ID" value="MDP2500538.1"/>
    <property type="molecule type" value="Genomic_DNA"/>
</dbReference>
<organism evidence="2 3">
    <name type="scientific">Vibrio splendidus</name>
    <dbReference type="NCBI Taxonomy" id="29497"/>
    <lineage>
        <taxon>Bacteria</taxon>
        <taxon>Pseudomonadati</taxon>
        <taxon>Pseudomonadota</taxon>
        <taxon>Gammaproteobacteria</taxon>
        <taxon>Vibrionales</taxon>
        <taxon>Vibrionaceae</taxon>
        <taxon>Vibrio</taxon>
    </lineage>
</organism>
<sequence length="499" mass="54413">MKVILSNLGLAIIWFFSSLVNAQLNLSVQPYPPVQTYLPVIADEVNYQLSNQELAETSSGIHTLQLEHAGASFIKLHFKSLTVPKGSVLHLKSSTSGEVVEYRDSQIDWFAQSISSDSVVIESISNSNGQHVQFEIDYYMAGKSADEEALATLSTCGVNERKDVACWEDAHPDKVAWTTPIARLLINGRSLCTAWRVGPDNHMFTNNHCVATESELRNTEVWFNYQRRTCDGSMATTVKVMGNKILSTDYDLDYTLFTVDDFSKIASFGYLGLDAEEPMFGDGIYIPQHGAGNPKELAIESDQNGSGLCQIDVASANGRGVNTDTGYFCDTIGGSSGSPVLRTDNNKAIALHHFGGCENQGVKISKIWPLVASHFNDALPNGSVGEPKNEIPEVILDSLVSDIALTSGDQKLFVLKAANRTAGVTVTIKSGVGDADLYIRSGQQPTKGDYDCRPYRSGNFESCDALKADEDLYIMINAFRSFSGVSLSVSQSQQSYLTR</sequence>
<keyword evidence="2" id="KW-0378">Hydrolase</keyword>
<evidence type="ECO:0000259" key="1">
    <source>
        <dbReference type="Pfam" id="PF04151"/>
    </source>
</evidence>
<dbReference type="SUPFAM" id="SSF50494">
    <property type="entry name" value="Trypsin-like serine proteases"/>
    <property type="match status" value="1"/>
</dbReference>
<dbReference type="Gene3D" id="2.60.120.380">
    <property type="match status" value="1"/>
</dbReference>
<proteinExistence type="predicted"/>
<dbReference type="GO" id="GO:0008233">
    <property type="term" value="F:peptidase activity"/>
    <property type="evidence" value="ECO:0007669"/>
    <property type="project" value="UniProtKB-KW"/>
</dbReference>
<dbReference type="AlphaFoldDB" id="A0AB35MVW0"/>
<dbReference type="GO" id="GO:0006508">
    <property type="term" value="P:proteolysis"/>
    <property type="evidence" value="ECO:0007669"/>
    <property type="project" value="UniProtKB-KW"/>
</dbReference>
<dbReference type="InterPro" id="IPR043504">
    <property type="entry name" value="Peptidase_S1_PA_chymotrypsin"/>
</dbReference>
<dbReference type="InterPro" id="IPR009003">
    <property type="entry name" value="Peptidase_S1_PA"/>
</dbReference>
<name>A0AB35MVW0_VIBSP</name>
<dbReference type="GeneID" id="72396702"/>
<dbReference type="Gene3D" id="2.40.10.10">
    <property type="entry name" value="Trypsin-like serine proteases"/>
    <property type="match status" value="2"/>
</dbReference>
<accession>A0AB35MVW0</accession>
<reference evidence="2" key="1">
    <citation type="submission" date="2023-07" db="EMBL/GenBank/DDBJ databases">
        <title>Genome content predicts the carbon catabolic preferences of heterotrophic bacteria.</title>
        <authorList>
            <person name="Gralka M."/>
        </authorList>
    </citation>
    <scope>NUCLEOTIDE SEQUENCE</scope>
    <source>
        <strain evidence="2">6E02</strain>
    </source>
</reference>
<dbReference type="Pfam" id="PF04151">
    <property type="entry name" value="PPC"/>
    <property type="match status" value="1"/>
</dbReference>
<evidence type="ECO:0000313" key="3">
    <source>
        <dbReference type="Proteomes" id="UP001177935"/>
    </source>
</evidence>
<dbReference type="Pfam" id="PF13365">
    <property type="entry name" value="Trypsin_2"/>
    <property type="match status" value="1"/>
</dbReference>
<dbReference type="Proteomes" id="UP001177935">
    <property type="component" value="Unassembled WGS sequence"/>
</dbReference>
<comment type="caution">
    <text evidence="2">The sequence shown here is derived from an EMBL/GenBank/DDBJ whole genome shotgun (WGS) entry which is preliminary data.</text>
</comment>